<reference evidence="2 3" key="1">
    <citation type="submission" date="2015-03" db="EMBL/GenBank/DDBJ databases">
        <title>Draft genome of the nematode, Opisthorchis viverrini.</title>
        <authorList>
            <person name="Mitreva M."/>
        </authorList>
    </citation>
    <scope>NUCLEOTIDE SEQUENCE [LARGE SCALE GENOMIC DNA]</scope>
    <source>
        <strain evidence="2">Khon Kaen</strain>
    </source>
</reference>
<dbReference type="AlphaFoldDB" id="A0A1S8WNG5"/>
<keyword evidence="3" id="KW-1185">Reference proteome</keyword>
<evidence type="ECO:0000256" key="1">
    <source>
        <dbReference type="ARBA" id="ARBA00009045"/>
    </source>
</evidence>
<dbReference type="PANTHER" id="PTHR45965">
    <property type="entry name" value="INACTIVE RHOMBOID PROTEIN"/>
    <property type="match status" value="1"/>
</dbReference>
<dbReference type="GO" id="GO:0050708">
    <property type="term" value="P:regulation of protein secretion"/>
    <property type="evidence" value="ECO:0007669"/>
    <property type="project" value="TreeGrafter"/>
</dbReference>
<dbReference type="EMBL" id="KV901030">
    <property type="protein sequence ID" value="OON15823.1"/>
    <property type="molecule type" value="Genomic_DNA"/>
</dbReference>
<evidence type="ECO:0000313" key="2">
    <source>
        <dbReference type="EMBL" id="OON15823.1"/>
    </source>
</evidence>
<dbReference type="GO" id="GO:0042058">
    <property type="term" value="P:regulation of epidermal growth factor receptor signaling pathway"/>
    <property type="evidence" value="ECO:0007669"/>
    <property type="project" value="TreeGrafter"/>
</dbReference>
<accession>A0A1S8WNG5</accession>
<comment type="similarity">
    <text evidence="1">Belongs to the peptidase S54 family.</text>
</comment>
<gene>
    <name evidence="2" type="ORF">X801_08371</name>
</gene>
<dbReference type="InterPro" id="IPR051512">
    <property type="entry name" value="Inactive_Rhomboid"/>
</dbReference>
<protein>
    <submittedName>
        <fullName evidence="2">Uncharacterized protein</fullName>
    </submittedName>
</protein>
<evidence type="ECO:0000313" key="3">
    <source>
        <dbReference type="Proteomes" id="UP000243686"/>
    </source>
</evidence>
<dbReference type="Proteomes" id="UP000243686">
    <property type="component" value="Unassembled WGS sequence"/>
</dbReference>
<sequence>MGYQATFICAVFWGQYVLNSSLVDVYAHGSSFNMFHRSGCCLNRAARSCHQTSHAACSAPTYDWLTSSDFEPGLSHSPSEASDSSVASVMDPVKKSNTSVVCGLDPNYCLKPRSSPSLPWPDDISEWPVCENVANTSSEIDPSPPHMQCQVIGRPCCFGILGECVVTTEEHCKFMHGSYHSKAAVCSQLCTLIRLRRQKNGGVVARDIPECKVHHQQGMRT</sequence>
<proteinExistence type="inferred from homology"/>
<organism evidence="2 3">
    <name type="scientific">Opisthorchis viverrini</name>
    <name type="common">Southeast Asian liver fluke</name>
    <dbReference type="NCBI Taxonomy" id="6198"/>
    <lineage>
        <taxon>Eukaryota</taxon>
        <taxon>Metazoa</taxon>
        <taxon>Spiralia</taxon>
        <taxon>Lophotrochozoa</taxon>
        <taxon>Platyhelminthes</taxon>
        <taxon>Trematoda</taxon>
        <taxon>Digenea</taxon>
        <taxon>Opisthorchiida</taxon>
        <taxon>Opisthorchiata</taxon>
        <taxon>Opisthorchiidae</taxon>
        <taxon>Opisthorchis</taxon>
    </lineage>
</organism>
<dbReference type="GO" id="GO:0005789">
    <property type="term" value="C:endoplasmic reticulum membrane"/>
    <property type="evidence" value="ECO:0007669"/>
    <property type="project" value="TreeGrafter"/>
</dbReference>
<dbReference type="PANTHER" id="PTHR45965:SF3">
    <property type="entry name" value="INACTIVE RHOMBOID PROTEIN 1"/>
    <property type="match status" value="1"/>
</dbReference>
<name>A0A1S8WNG5_OPIVI</name>